<evidence type="ECO:0000313" key="1">
    <source>
        <dbReference type="EMBL" id="BCA99838.1"/>
    </source>
</evidence>
<protein>
    <recommendedName>
        <fullName evidence="2">Iron-containing redox enzyme family protein</fullName>
    </recommendedName>
</protein>
<dbReference type="AlphaFoldDB" id="A0A6F8THS1"/>
<dbReference type="SMART" id="SM01236">
    <property type="entry name" value="Haem_oxygenase_2"/>
    <property type="match status" value="1"/>
</dbReference>
<dbReference type="Gene3D" id="1.20.910.10">
    <property type="entry name" value="Heme oxygenase-like"/>
    <property type="match status" value="1"/>
</dbReference>
<accession>A0A6F8THS1</accession>
<dbReference type="EMBL" id="AP022836">
    <property type="protein sequence ID" value="BCA99838.1"/>
    <property type="molecule type" value="Genomic_DNA"/>
</dbReference>
<reference evidence="1" key="1">
    <citation type="submission" date="2020-03" db="EMBL/GenBank/DDBJ databases">
        <title>Complete genome sequence of Acinetobacter baumannii ATCC19606T, which is a model strain for tolerization of antimicrobial agents.</title>
        <authorList>
            <person name="Tsubouchi T."/>
            <person name="Suzuki M."/>
            <person name="Niki M."/>
            <person name="Oinuma K."/>
            <person name="Niki M."/>
            <person name="Shibayama K."/>
            <person name="Kakeya H."/>
            <person name="Kaneko Y."/>
        </authorList>
    </citation>
    <scope>NUCLEOTIDE SEQUENCE</scope>
    <source>
        <strain evidence="1">ATCC19606</strain>
    </source>
</reference>
<dbReference type="Pfam" id="PF14518">
    <property type="entry name" value="Haem_oxygenas_2"/>
    <property type="match status" value="1"/>
</dbReference>
<evidence type="ECO:0008006" key="2">
    <source>
        <dbReference type="Google" id="ProtNLM"/>
    </source>
</evidence>
<organism evidence="1">
    <name type="scientific">Acinetobacter baumannii</name>
    <dbReference type="NCBI Taxonomy" id="470"/>
    <lineage>
        <taxon>Bacteria</taxon>
        <taxon>Pseudomonadati</taxon>
        <taxon>Pseudomonadota</taxon>
        <taxon>Gammaproteobacteria</taxon>
        <taxon>Moraxellales</taxon>
        <taxon>Moraxellaceae</taxon>
        <taxon>Acinetobacter</taxon>
        <taxon>Acinetobacter calcoaceticus/baumannii complex</taxon>
    </lineage>
</organism>
<dbReference type="InterPro" id="IPR016084">
    <property type="entry name" value="Haem_Oase-like_multi-hlx"/>
</dbReference>
<sequence>MVIDISQTENENACCSEKRLLDLLQDNQQNYYELFVFFLDPDVSSFEKEKKARDFLAKEIDKLEMKEIDFPSDINLIKAWCENDNKKNCQEFQAYLNRRQSGQDREYFKNVAQAFEFLIKVSPTKKVDGAWLYSSVHYWNDPIFHELIITYLEELGLGEPKANHVCIYDDLLRSLGLDSFDLLLEDEYYHQAVVQLALGYAPPEFIPEIVGFNLGYEQLPLHLLISNYELAELGIDSKYFNLHITIDNIDNGHAYKAIKVIEDIYNKYRDKELFLTKLKHGFALNNHGVSSSNIIKNLNTEDFVHRIFKRKALVGQLIHNETRQFGCKTINQWLSNPDDIAGLITHLTDHKWIKFNTDPEQSVFWRMINEENGKMFGVFNPVERQIIHDWIAGSDHSSSFLAYSRELKNSQRIQDYLFSYISDGELDALQERVQQSNDLAIKICKLTPFLAPDSHHKSIGLWSTRKYVELLFPYLGTFKN</sequence>
<gene>
    <name evidence="1" type="ORF">ATCC19606_21740</name>
</gene>
<proteinExistence type="predicted"/>
<name>A0A6F8THS1_ACIBA</name>